<keyword evidence="1" id="KW-1133">Transmembrane helix</keyword>
<sequence length="330" mass="35835">MEIINAYLETMFAPYPNTARLQAAKAELKQMMEDAYVEARAGGATENEAVGQVITEFGNLDEVAGALGIATDVQAPVGSDRTLPLAEAMDFAQERERTQPVLALAVSLFVLSPTVLIALQAPSWNPLGDGVRVLVGLAFLLILVAVGVAVLVKRDSDLSRFHQINHGHFDPSPELIRWAEALREQHRPRRTRALVAAICLWVCSVLPFLAAIPFDEAAPGGDSAILLWGVPGTLILVALGLAIFLPADWASEVADQLVKPEEEDEEWKDAPPLVRAVMAAYWPLVVTIYLAWSFLSDAWGSSWVIFPIAGVLFGAMSAFLGAWKAKDQQR</sequence>
<dbReference type="InterPro" id="IPR047928">
    <property type="entry name" value="Perm_prefix_1"/>
</dbReference>
<dbReference type="NCBIfam" id="NF038403">
    <property type="entry name" value="perm_prefix_1"/>
    <property type="match status" value="1"/>
</dbReference>
<name>A0AAU7V6C0_9ACTO</name>
<reference evidence="2" key="1">
    <citation type="submission" date="2023-11" db="EMBL/GenBank/DDBJ databases">
        <title>Scrofimicrobium hongkongense sp. nov., isolated from a patient with peritonitis.</title>
        <authorList>
            <person name="Lao H.Y."/>
            <person name="Wong A.Y.P."/>
            <person name="Ng T.L."/>
            <person name="Wong R.Y.L."/>
            <person name="Yau M.C.Y."/>
            <person name="Lam J.Y.W."/>
            <person name="Siu G.K.H."/>
        </authorList>
    </citation>
    <scope>NUCLEOTIDE SEQUENCE</scope>
    <source>
        <strain evidence="2">R131</strain>
    </source>
</reference>
<accession>A0AAU7V6C0</accession>
<feature type="transmembrane region" description="Helical" evidence="1">
    <location>
        <begin position="193"/>
        <end position="213"/>
    </location>
</feature>
<feature type="transmembrane region" description="Helical" evidence="1">
    <location>
        <begin position="133"/>
        <end position="152"/>
    </location>
</feature>
<feature type="transmembrane region" description="Helical" evidence="1">
    <location>
        <begin position="225"/>
        <end position="245"/>
    </location>
</feature>
<feature type="transmembrane region" description="Helical" evidence="1">
    <location>
        <begin position="304"/>
        <end position="323"/>
    </location>
</feature>
<dbReference type="RefSeq" id="WP_350257754.1">
    <property type="nucleotide sequence ID" value="NZ_CP138335.1"/>
</dbReference>
<keyword evidence="1" id="KW-0472">Membrane</keyword>
<organism evidence="2">
    <name type="scientific">Scrofimicrobium appendicitidis</name>
    <dbReference type="NCBI Taxonomy" id="3079930"/>
    <lineage>
        <taxon>Bacteria</taxon>
        <taxon>Bacillati</taxon>
        <taxon>Actinomycetota</taxon>
        <taxon>Actinomycetes</taxon>
        <taxon>Actinomycetales</taxon>
        <taxon>Actinomycetaceae</taxon>
        <taxon>Scrofimicrobium</taxon>
    </lineage>
</organism>
<feature type="transmembrane region" description="Helical" evidence="1">
    <location>
        <begin position="101"/>
        <end position="121"/>
    </location>
</feature>
<gene>
    <name evidence="2" type="ORF">SAC06_07845</name>
</gene>
<proteinExistence type="predicted"/>
<dbReference type="KEGG" id="sapp:SAC06_07845"/>
<feature type="transmembrane region" description="Helical" evidence="1">
    <location>
        <begin position="273"/>
        <end position="292"/>
    </location>
</feature>
<dbReference type="AlphaFoldDB" id="A0AAU7V6C0"/>
<dbReference type="EMBL" id="CP138335">
    <property type="protein sequence ID" value="XBW07549.1"/>
    <property type="molecule type" value="Genomic_DNA"/>
</dbReference>
<keyword evidence="1" id="KW-0812">Transmembrane</keyword>
<evidence type="ECO:0000256" key="1">
    <source>
        <dbReference type="SAM" id="Phobius"/>
    </source>
</evidence>
<evidence type="ECO:0000313" key="2">
    <source>
        <dbReference type="EMBL" id="XBW07549.1"/>
    </source>
</evidence>
<protein>
    <submittedName>
        <fullName evidence="2">Permease prefix domain 1-containing protein</fullName>
    </submittedName>
</protein>